<dbReference type="AlphaFoldDB" id="A0A6I4IVL8"/>
<accession>A0A6I4IVL8</accession>
<proteinExistence type="predicted"/>
<dbReference type="Proteomes" id="UP000431264">
    <property type="component" value="Unassembled WGS sequence"/>
</dbReference>
<evidence type="ECO:0000313" key="2">
    <source>
        <dbReference type="Proteomes" id="UP000431264"/>
    </source>
</evidence>
<comment type="caution">
    <text evidence="1">The sequence shown here is derived from an EMBL/GenBank/DDBJ whole genome shotgun (WGS) entry which is preliminary data.</text>
</comment>
<organism evidence="1 2">
    <name type="scientific">Flavobacterium profundi</name>
    <dbReference type="NCBI Taxonomy" id="1774945"/>
    <lineage>
        <taxon>Bacteria</taxon>
        <taxon>Pseudomonadati</taxon>
        <taxon>Bacteroidota</taxon>
        <taxon>Flavobacteriia</taxon>
        <taxon>Flavobacteriales</taxon>
        <taxon>Flavobacteriaceae</taxon>
        <taxon>Flavobacterium</taxon>
    </lineage>
</organism>
<protein>
    <submittedName>
        <fullName evidence="1">Uncharacterized protein</fullName>
    </submittedName>
</protein>
<evidence type="ECO:0000313" key="1">
    <source>
        <dbReference type="EMBL" id="MVO10992.1"/>
    </source>
</evidence>
<dbReference type="OrthoDB" id="1377407at2"/>
<reference evidence="2" key="1">
    <citation type="submission" date="2019-05" db="EMBL/GenBank/DDBJ databases">
        <title>Flavobacterium profundi sp. nov., isolated from a deep-sea seamount.</title>
        <authorList>
            <person name="Zhang D.-C."/>
        </authorList>
    </citation>
    <scope>NUCLEOTIDE SEQUENCE [LARGE SCALE GENOMIC DNA]</scope>
    <source>
        <strain evidence="2">TP390</strain>
    </source>
</reference>
<name>A0A6I4IVL8_9FLAO</name>
<dbReference type="EMBL" id="WQLW01000019">
    <property type="protein sequence ID" value="MVO10992.1"/>
    <property type="molecule type" value="Genomic_DNA"/>
</dbReference>
<dbReference type="RefSeq" id="WP_140999410.1">
    <property type="nucleotide sequence ID" value="NZ_VDCZ01000019.1"/>
</dbReference>
<sequence length="117" mass="13600">MEYKFYKKEIETTGSVYFLIESKSSVLTRFGDSGWTINMIQEIINNVENNKTKPKGQEYIWANENLTLYSNVNGILLIDVLSQKSGIDDTEKTNLLLNHEEFIDFMENFKKFVAENS</sequence>
<keyword evidence="2" id="KW-1185">Reference proteome</keyword>
<gene>
    <name evidence="1" type="ORF">GOQ30_17605</name>
</gene>